<dbReference type="Pfam" id="PF03682">
    <property type="entry name" value="UPF0158"/>
    <property type="match status" value="1"/>
</dbReference>
<reference evidence="1 2" key="1">
    <citation type="journal article" date="2016" name="Sci. Rep.">
        <title>Metabolic traits of an uncultured archaeal lineage -MSBL1- from brine pools of the Red Sea.</title>
        <authorList>
            <person name="Mwirichia R."/>
            <person name="Alam I."/>
            <person name="Rashid M."/>
            <person name="Vinu M."/>
            <person name="Ba-Alawi W."/>
            <person name="Anthony Kamau A."/>
            <person name="Kamanda Ngugi D."/>
            <person name="Goker M."/>
            <person name="Klenk H.P."/>
            <person name="Bajic V."/>
            <person name="Stingl U."/>
        </authorList>
    </citation>
    <scope>NUCLEOTIDE SEQUENCE [LARGE SCALE GENOMIC DNA]</scope>
    <source>
        <strain evidence="1">SCGC-AAA259E19</strain>
    </source>
</reference>
<comment type="caution">
    <text evidence="1">The sequence shown here is derived from an EMBL/GenBank/DDBJ whole genome shotgun (WGS) entry which is preliminary data.</text>
</comment>
<dbReference type="PATRIC" id="fig|1698264.3.peg.1359"/>
<accession>A0A133UKK6</accession>
<evidence type="ECO:0000313" key="1">
    <source>
        <dbReference type="EMBL" id="KXA94752.1"/>
    </source>
</evidence>
<sequence>MGEDRLKVDLDDLCWAYEDAYLGNSYYLDIETGEVLFFSDNLTGTEGGPEGIEEIEDEVGDRYIALPRTSPREGYRDMEEFIETVEDEDLKEKLSIAIDGKGAFRRFKDVLNQYPDERERWFEFKGNRTEKRVRRWLEAEDIRREIDCS</sequence>
<protein>
    <submittedName>
        <fullName evidence="1">Uncharacterized protein</fullName>
    </submittedName>
</protein>
<proteinExistence type="predicted"/>
<dbReference type="AlphaFoldDB" id="A0A133UKK6"/>
<keyword evidence="2" id="KW-1185">Reference proteome</keyword>
<name>A0A133UKK6_9EURY</name>
<dbReference type="Proteomes" id="UP000070284">
    <property type="component" value="Unassembled WGS sequence"/>
</dbReference>
<gene>
    <name evidence="1" type="ORF">AKJ65_03550</name>
</gene>
<dbReference type="InterPro" id="IPR005361">
    <property type="entry name" value="UPF0158"/>
</dbReference>
<dbReference type="EMBL" id="LHXO01000041">
    <property type="protein sequence ID" value="KXA94752.1"/>
    <property type="molecule type" value="Genomic_DNA"/>
</dbReference>
<organism evidence="1 2">
    <name type="scientific">candidate division MSBL1 archaeon SCGC-AAA259E19</name>
    <dbReference type="NCBI Taxonomy" id="1698264"/>
    <lineage>
        <taxon>Archaea</taxon>
        <taxon>Methanobacteriati</taxon>
        <taxon>Methanobacteriota</taxon>
        <taxon>candidate division MSBL1</taxon>
    </lineage>
</organism>
<evidence type="ECO:0000313" key="2">
    <source>
        <dbReference type="Proteomes" id="UP000070284"/>
    </source>
</evidence>